<protein>
    <submittedName>
        <fullName evidence="1">Uncharacterized protein</fullName>
    </submittedName>
</protein>
<proteinExistence type="predicted"/>
<name>A0AA36I2V7_9DINO</name>
<comment type="caution">
    <text evidence="1">The sequence shown here is derived from an EMBL/GenBank/DDBJ whole genome shotgun (WGS) entry which is preliminary data.</text>
</comment>
<keyword evidence="2" id="KW-1185">Reference proteome</keyword>
<dbReference type="AlphaFoldDB" id="A0AA36I2V7"/>
<sequence>MFSSEASDVTCDETASLLQLASAREHLMFDESGSSVDTRSDKGYGAAQQFLEALESYATALELAPASRGYRSNFYEQFAEIPLQRDYSVAVLEACLSLSRSRAIWANGQKFELSEEAENSCLALQCEWDQLLSQLDYLLPSLDELASARHALSTLLDSLDLKWADFEHCYFMEIAKVQHKAKGLVIKAIEVEAAVSRLEEAKHVDELEESAEYQLHVGALVECITRLNVAANMQRRSFDELTAEVREHSETLLRMCAIDPETPLQAARALARQALDAFEELRCYLRRLAEDGQLDDLNPQLCQNENLVAALMRWEESWIIVARYIQDRPALGALCKLIPRLVRATQLSDSFAQMCCSFDAELFLVLPRIVWLSYLAAPESLTGLISNLLPHRFVRVPVYSELRRAGEAQLRQLRRERSEPSLGDACAPELVVLGTDASLKSLQTKFNEVKLILEGSRMNPHDADASAWGMLLQCAVSGTGCTGSAAQCEAPLSAPKVAAVESLLRDLESWSMELQRHCAEDWNECINVLVKCLLAELSVVDR</sequence>
<evidence type="ECO:0000313" key="2">
    <source>
        <dbReference type="Proteomes" id="UP001178507"/>
    </source>
</evidence>
<dbReference type="Proteomes" id="UP001178507">
    <property type="component" value="Unassembled WGS sequence"/>
</dbReference>
<evidence type="ECO:0000313" key="1">
    <source>
        <dbReference type="EMBL" id="CAJ1379955.1"/>
    </source>
</evidence>
<gene>
    <name evidence="1" type="ORF">EVOR1521_LOCUS8035</name>
</gene>
<organism evidence="1 2">
    <name type="scientific">Effrenium voratum</name>
    <dbReference type="NCBI Taxonomy" id="2562239"/>
    <lineage>
        <taxon>Eukaryota</taxon>
        <taxon>Sar</taxon>
        <taxon>Alveolata</taxon>
        <taxon>Dinophyceae</taxon>
        <taxon>Suessiales</taxon>
        <taxon>Symbiodiniaceae</taxon>
        <taxon>Effrenium</taxon>
    </lineage>
</organism>
<reference evidence="1" key="1">
    <citation type="submission" date="2023-08" db="EMBL/GenBank/DDBJ databases">
        <authorList>
            <person name="Chen Y."/>
            <person name="Shah S."/>
            <person name="Dougan E. K."/>
            <person name="Thang M."/>
            <person name="Chan C."/>
        </authorList>
    </citation>
    <scope>NUCLEOTIDE SEQUENCE</scope>
</reference>
<accession>A0AA36I2V7</accession>
<dbReference type="EMBL" id="CAUJNA010000669">
    <property type="protein sequence ID" value="CAJ1379955.1"/>
    <property type="molecule type" value="Genomic_DNA"/>
</dbReference>